<proteinExistence type="predicted"/>
<dbReference type="OrthoDB" id="190266at2"/>
<evidence type="ECO:0000313" key="4">
    <source>
        <dbReference type="EMBL" id="TDE03114.1"/>
    </source>
</evidence>
<dbReference type="InterPro" id="IPR003781">
    <property type="entry name" value="CoA-bd"/>
</dbReference>
<feature type="domain" description="ATP-grasp" evidence="3">
    <location>
        <begin position="553"/>
        <end position="589"/>
    </location>
</feature>
<dbReference type="InterPro" id="IPR016102">
    <property type="entry name" value="Succinyl-CoA_synth-like"/>
</dbReference>
<dbReference type="PROSITE" id="PS50975">
    <property type="entry name" value="ATP_GRASP"/>
    <property type="match status" value="1"/>
</dbReference>
<dbReference type="Gene3D" id="3.30.1490.20">
    <property type="entry name" value="ATP-grasp fold, A domain"/>
    <property type="match status" value="1"/>
</dbReference>
<dbReference type="SUPFAM" id="SSF51735">
    <property type="entry name" value="NAD(P)-binding Rossmann-fold domains"/>
    <property type="match status" value="1"/>
</dbReference>
<dbReference type="Gene3D" id="3.40.50.720">
    <property type="entry name" value="NAD(P)-binding Rossmann-like Domain"/>
    <property type="match status" value="1"/>
</dbReference>
<dbReference type="Proteomes" id="UP000294739">
    <property type="component" value="Unassembled WGS sequence"/>
</dbReference>
<sequence>MYGRSHGEQLPAAFPGRPRRGRLAPPHGRSPPAKGRRTVKARPHAGSVSGCADFADLTGLLRPRSVAVVGASDRPGNVGGAAVRRLRRFGFPGAIVPVNPRRADVDGIPCVPSVAASPEPPDLAILAVPAGATPDLVRECAAAGTRHGIIWSGGFDEVGPAGADLQEALRRACAETGFFVLGPNCIGLIDSHRPLTATFASFLSHVDRLIPGDISMVSQSGGLATTAQALAQRAGFGFRYTISSGNEAVLTAADLLHALVHDDQTRVMLAYLEGVRDGDRLAAALTEARTCGKPVIVLKGGATEASAGAAAAHTGAFAGADRTWTAVLEELGVIQVESFEEMLDVALFVSGTDPEQLPAGDGVAVLTFGGGMGVLSADQAVRRGLRVPELAPATRATLAPLVPSIASTRNPIDLTPEAFNKHAALERFPATLDAIAADPGVDIVLAQLGAMDSGGPDVAEHLAAFRRRTDVTVSVAWPLAPDGVVDRLRDEGLHVFDEHSRAVTVAARLAGRRPVVPPAAAWSPAGPSTPPLDWSAAVPRPGPGTVVTEPRCHEILATAGLPTAAGRLAGSEDDAVAAAGAVGFPVVLKGSSAAVLHRAAAGLVALRLRTEEQVRSAYRRLTERAGSLGVALDGVYVQHQLDGGRELLVSAFRDPTFGVMVSCGAGGTQTELIDDVRLHRAPFGSAAAARLLRRLRVVPRAVPNGWDHQDGDPDDLHHIASFVSTFSRLAAAAPWSAFTLELNPVRWDAGFACAVDGLLIVEEP</sequence>
<evidence type="ECO:0000256" key="1">
    <source>
        <dbReference type="PROSITE-ProRule" id="PRU00409"/>
    </source>
</evidence>
<name>A0A4R5CX16_9ACTN</name>
<dbReference type="Gene3D" id="3.40.50.261">
    <property type="entry name" value="Succinyl-CoA synthetase domains"/>
    <property type="match status" value="2"/>
</dbReference>
<organism evidence="4 5">
    <name type="scientific">Jiangella asiatica</name>
    <dbReference type="NCBI Taxonomy" id="2530372"/>
    <lineage>
        <taxon>Bacteria</taxon>
        <taxon>Bacillati</taxon>
        <taxon>Actinomycetota</taxon>
        <taxon>Actinomycetes</taxon>
        <taxon>Jiangellales</taxon>
        <taxon>Jiangellaceae</taxon>
        <taxon>Jiangella</taxon>
    </lineage>
</organism>
<evidence type="ECO:0000313" key="5">
    <source>
        <dbReference type="Proteomes" id="UP000294739"/>
    </source>
</evidence>
<dbReference type="Pfam" id="PF13380">
    <property type="entry name" value="CoA_binding_2"/>
    <property type="match status" value="1"/>
</dbReference>
<evidence type="ECO:0000256" key="2">
    <source>
        <dbReference type="SAM" id="MobiDB-lite"/>
    </source>
</evidence>
<dbReference type="InterPro" id="IPR013815">
    <property type="entry name" value="ATP_grasp_subdomain_1"/>
</dbReference>
<dbReference type="EMBL" id="SMKZ01000033">
    <property type="protein sequence ID" value="TDE03114.1"/>
    <property type="molecule type" value="Genomic_DNA"/>
</dbReference>
<dbReference type="InterPro" id="IPR032875">
    <property type="entry name" value="Succ_CoA_lig_flav_dom"/>
</dbReference>
<dbReference type="InParanoid" id="A0A4R5CX16"/>
<gene>
    <name evidence="4" type="ORF">E1269_20885</name>
</gene>
<dbReference type="GO" id="GO:0046872">
    <property type="term" value="F:metal ion binding"/>
    <property type="evidence" value="ECO:0007669"/>
    <property type="project" value="InterPro"/>
</dbReference>
<dbReference type="Gene3D" id="3.30.470.20">
    <property type="entry name" value="ATP-grasp fold, B domain"/>
    <property type="match status" value="1"/>
</dbReference>
<keyword evidence="1" id="KW-0547">Nucleotide-binding</keyword>
<dbReference type="SMART" id="SM00881">
    <property type="entry name" value="CoA_binding"/>
    <property type="match status" value="1"/>
</dbReference>
<dbReference type="GO" id="GO:0005524">
    <property type="term" value="F:ATP binding"/>
    <property type="evidence" value="ECO:0007669"/>
    <property type="project" value="UniProtKB-UniRule"/>
</dbReference>
<dbReference type="AlphaFoldDB" id="A0A4R5CX16"/>
<dbReference type="SUPFAM" id="SSF52210">
    <property type="entry name" value="Succinyl-CoA synthetase domains"/>
    <property type="match status" value="2"/>
</dbReference>
<dbReference type="PANTHER" id="PTHR42793:SF1">
    <property type="entry name" value="PEPTIDYL-LYSINE N-ACETYLTRANSFERASE PATZ"/>
    <property type="match status" value="1"/>
</dbReference>
<feature type="region of interest" description="Disordered" evidence="2">
    <location>
        <begin position="1"/>
        <end position="45"/>
    </location>
</feature>
<feature type="compositionally biased region" description="Basic residues" evidence="2">
    <location>
        <begin position="34"/>
        <end position="43"/>
    </location>
</feature>
<accession>A0A4R5CX16</accession>
<dbReference type="Pfam" id="PF13607">
    <property type="entry name" value="Succ_CoA_lig"/>
    <property type="match status" value="1"/>
</dbReference>
<keyword evidence="5" id="KW-1185">Reference proteome</keyword>
<comment type="caution">
    <text evidence="4">The sequence shown here is derived from an EMBL/GenBank/DDBJ whole genome shotgun (WGS) entry which is preliminary data.</text>
</comment>
<keyword evidence="1" id="KW-0067">ATP-binding</keyword>
<dbReference type="InterPro" id="IPR036291">
    <property type="entry name" value="NAD(P)-bd_dom_sf"/>
</dbReference>
<dbReference type="PANTHER" id="PTHR42793">
    <property type="entry name" value="COA BINDING DOMAIN CONTAINING PROTEIN"/>
    <property type="match status" value="1"/>
</dbReference>
<evidence type="ECO:0000259" key="3">
    <source>
        <dbReference type="PROSITE" id="PS50975"/>
    </source>
</evidence>
<dbReference type="Pfam" id="PF13549">
    <property type="entry name" value="ATP-grasp_5"/>
    <property type="match status" value="1"/>
</dbReference>
<reference evidence="4 5" key="1">
    <citation type="submission" date="2019-03" db="EMBL/GenBank/DDBJ databases">
        <title>Draft genome sequences of novel Actinobacteria.</title>
        <authorList>
            <person name="Sahin N."/>
            <person name="Ay H."/>
            <person name="Saygin H."/>
        </authorList>
    </citation>
    <scope>NUCLEOTIDE SEQUENCE [LARGE SCALE GENOMIC DNA]</scope>
    <source>
        <strain evidence="4 5">5K138</strain>
    </source>
</reference>
<dbReference type="SUPFAM" id="SSF56059">
    <property type="entry name" value="Glutathione synthetase ATP-binding domain-like"/>
    <property type="match status" value="1"/>
</dbReference>
<protein>
    <submittedName>
        <fullName evidence="4">CoA-binding protein</fullName>
    </submittedName>
</protein>
<dbReference type="InterPro" id="IPR011761">
    <property type="entry name" value="ATP-grasp"/>
</dbReference>